<name>A0A1H6VGG7_9DEIO</name>
<protein>
    <submittedName>
        <fullName evidence="1">Uncharacterized protein</fullName>
    </submittedName>
</protein>
<gene>
    <name evidence="1" type="ORF">SAMN04488058_10384</name>
</gene>
<dbReference type="OrthoDB" id="70834at2"/>
<evidence type="ECO:0000313" key="1">
    <source>
        <dbReference type="EMBL" id="SEJ00857.1"/>
    </source>
</evidence>
<dbReference type="Proteomes" id="UP000199223">
    <property type="component" value="Unassembled WGS sequence"/>
</dbReference>
<dbReference type="EMBL" id="FNZA01000003">
    <property type="protein sequence ID" value="SEJ00857.1"/>
    <property type="molecule type" value="Genomic_DNA"/>
</dbReference>
<dbReference type="AlphaFoldDB" id="A0A1H6VGG7"/>
<reference evidence="2" key="1">
    <citation type="submission" date="2016-10" db="EMBL/GenBank/DDBJ databases">
        <authorList>
            <person name="Varghese N."/>
            <person name="Submissions S."/>
        </authorList>
    </citation>
    <scope>NUCLEOTIDE SEQUENCE [LARGE SCALE GENOMIC DNA]</scope>
    <source>
        <strain evidence="2">CGMCC 1.10218</strain>
    </source>
</reference>
<organism evidence="1 2">
    <name type="scientific">Deinococcus reticulitermitis</name>
    <dbReference type="NCBI Taxonomy" id="856736"/>
    <lineage>
        <taxon>Bacteria</taxon>
        <taxon>Thermotogati</taxon>
        <taxon>Deinococcota</taxon>
        <taxon>Deinococci</taxon>
        <taxon>Deinococcales</taxon>
        <taxon>Deinococcaceae</taxon>
        <taxon>Deinococcus</taxon>
    </lineage>
</organism>
<proteinExistence type="predicted"/>
<evidence type="ECO:0000313" key="2">
    <source>
        <dbReference type="Proteomes" id="UP000199223"/>
    </source>
</evidence>
<dbReference type="RefSeq" id="WP_092263612.1">
    <property type="nucleotide sequence ID" value="NZ_FNZA01000003.1"/>
</dbReference>
<dbReference type="STRING" id="856736.SAMN04488058_10384"/>
<keyword evidence="2" id="KW-1185">Reference proteome</keyword>
<accession>A0A1H6VGG7</accession>
<sequence>MTFRDFLPSLPAVPLPLPLGQAVRAFLETRGAQAEREAALLTAFESYLGAPAPLLAYTRPTGEAWRRSLPPAEQAEAEALLTAFRAFLREEGWFDAARPVNWLD</sequence>